<proteinExistence type="inferred from homology"/>
<evidence type="ECO:0000313" key="6">
    <source>
        <dbReference type="Proteomes" id="UP000193431"/>
    </source>
</evidence>
<evidence type="ECO:0000256" key="1">
    <source>
        <dbReference type="ARBA" id="ARBA00011046"/>
    </source>
</evidence>
<gene>
    <name evidence="5" type="ORF">BST97_06320</name>
</gene>
<dbReference type="InterPro" id="IPR036388">
    <property type="entry name" value="WH-like_DNA-bd_sf"/>
</dbReference>
<evidence type="ECO:0000256" key="2">
    <source>
        <dbReference type="ARBA" id="ARBA00023015"/>
    </source>
</evidence>
<dbReference type="InterPro" id="IPR036390">
    <property type="entry name" value="WH_DNA-bd_sf"/>
</dbReference>
<evidence type="ECO:0000256" key="4">
    <source>
        <dbReference type="ARBA" id="ARBA00023163"/>
    </source>
</evidence>
<dbReference type="OrthoDB" id="1098508at2"/>
<keyword evidence="3" id="KW-0238">DNA-binding</keyword>
<dbReference type="InterPro" id="IPR005650">
    <property type="entry name" value="BlaI_family"/>
</dbReference>
<keyword evidence="4" id="KW-0804">Transcription</keyword>
<dbReference type="SUPFAM" id="SSF46785">
    <property type="entry name" value="Winged helix' DNA-binding domain"/>
    <property type="match status" value="1"/>
</dbReference>
<dbReference type="EMBL" id="CP019344">
    <property type="protein sequence ID" value="ARN77639.1"/>
    <property type="molecule type" value="Genomic_DNA"/>
</dbReference>
<dbReference type="GO" id="GO:0003677">
    <property type="term" value="F:DNA binding"/>
    <property type="evidence" value="ECO:0007669"/>
    <property type="project" value="UniProtKB-KW"/>
</dbReference>
<keyword evidence="6" id="KW-1185">Reference proteome</keyword>
<keyword evidence="2" id="KW-0805">Transcription regulation</keyword>
<organism evidence="5 6">
    <name type="scientific">Nonlabens spongiae</name>
    <dbReference type="NCBI Taxonomy" id="331648"/>
    <lineage>
        <taxon>Bacteria</taxon>
        <taxon>Pseudomonadati</taxon>
        <taxon>Bacteroidota</taxon>
        <taxon>Flavobacteriia</taxon>
        <taxon>Flavobacteriales</taxon>
        <taxon>Flavobacteriaceae</taxon>
        <taxon>Nonlabens</taxon>
    </lineage>
</organism>
<reference evidence="5 6" key="1">
    <citation type="submission" date="2016-11" db="EMBL/GenBank/DDBJ databases">
        <title>Trade-off between light-utilization and light-protection in marine flavobacteria.</title>
        <authorList>
            <person name="Kumagai Y."/>
        </authorList>
    </citation>
    <scope>NUCLEOTIDE SEQUENCE [LARGE SCALE GENOMIC DNA]</scope>
    <source>
        <strain evidence="5 6">JCM 13191</strain>
    </source>
</reference>
<evidence type="ECO:0000256" key="3">
    <source>
        <dbReference type="ARBA" id="ARBA00023125"/>
    </source>
</evidence>
<dbReference type="Proteomes" id="UP000193431">
    <property type="component" value="Chromosome"/>
</dbReference>
<sequence>MEKLTQKEEEVMQVLWKLEKAFVKEIVPELEGKNHYNTISTVVRKLEDKGYVGYEAFGKTHRYFPIVKKENYRTAFVNNVLTSYFNNSYKNMVSFFAKEEKISAKELRDILEMIESKDD</sequence>
<dbReference type="RefSeq" id="WP_085766439.1">
    <property type="nucleotide sequence ID" value="NZ_CP019344.1"/>
</dbReference>
<name>A0A1W6MJJ2_9FLAO</name>
<protein>
    <submittedName>
        <fullName evidence="5">Transcriptional regulator</fullName>
    </submittedName>
</protein>
<dbReference type="AlphaFoldDB" id="A0A1W6MJJ2"/>
<dbReference type="Gene3D" id="1.10.4040.10">
    <property type="entry name" value="Penicillinase repressor domain"/>
    <property type="match status" value="1"/>
</dbReference>
<dbReference type="Gene3D" id="1.10.10.10">
    <property type="entry name" value="Winged helix-like DNA-binding domain superfamily/Winged helix DNA-binding domain"/>
    <property type="match status" value="1"/>
</dbReference>
<dbReference type="STRING" id="331648.BST97_06320"/>
<evidence type="ECO:0000313" key="5">
    <source>
        <dbReference type="EMBL" id="ARN77639.1"/>
    </source>
</evidence>
<dbReference type="PIRSF" id="PIRSF019455">
    <property type="entry name" value="CopR_AtkY"/>
    <property type="match status" value="1"/>
</dbReference>
<dbReference type="GO" id="GO:0045892">
    <property type="term" value="P:negative regulation of DNA-templated transcription"/>
    <property type="evidence" value="ECO:0007669"/>
    <property type="project" value="InterPro"/>
</dbReference>
<comment type="similarity">
    <text evidence="1">Belongs to the BlaI transcriptional regulatory family.</text>
</comment>
<dbReference type="Pfam" id="PF03965">
    <property type="entry name" value="Penicillinase_R"/>
    <property type="match status" value="1"/>
</dbReference>
<accession>A0A1W6MJJ2</accession>